<dbReference type="AlphaFoldDB" id="A0A8X6F5N1"/>
<dbReference type="Proteomes" id="UP000887116">
    <property type="component" value="Unassembled WGS sequence"/>
</dbReference>
<gene>
    <name evidence="1" type="primary">AVEN_189896_1</name>
    <name evidence="1" type="ORF">TNCT_676861</name>
</gene>
<evidence type="ECO:0000313" key="1">
    <source>
        <dbReference type="EMBL" id="GFQ71708.1"/>
    </source>
</evidence>
<reference evidence="1" key="1">
    <citation type="submission" date="2020-07" db="EMBL/GenBank/DDBJ databases">
        <title>Multicomponent nature underlies the extraordinary mechanical properties of spider dragline silk.</title>
        <authorList>
            <person name="Kono N."/>
            <person name="Nakamura H."/>
            <person name="Mori M."/>
            <person name="Yoshida Y."/>
            <person name="Ohtoshi R."/>
            <person name="Malay A.D."/>
            <person name="Moran D.A.P."/>
            <person name="Tomita M."/>
            <person name="Numata K."/>
            <person name="Arakawa K."/>
        </authorList>
    </citation>
    <scope>NUCLEOTIDE SEQUENCE</scope>
</reference>
<dbReference type="EMBL" id="BMAO01021082">
    <property type="protein sequence ID" value="GFQ71708.1"/>
    <property type="molecule type" value="Genomic_DNA"/>
</dbReference>
<protein>
    <submittedName>
        <fullName evidence="1">Uncharacterized protein</fullName>
    </submittedName>
</protein>
<organism evidence="1 2">
    <name type="scientific">Trichonephila clavata</name>
    <name type="common">Joro spider</name>
    <name type="synonym">Nephila clavata</name>
    <dbReference type="NCBI Taxonomy" id="2740835"/>
    <lineage>
        <taxon>Eukaryota</taxon>
        <taxon>Metazoa</taxon>
        <taxon>Ecdysozoa</taxon>
        <taxon>Arthropoda</taxon>
        <taxon>Chelicerata</taxon>
        <taxon>Arachnida</taxon>
        <taxon>Araneae</taxon>
        <taxon>Araneomorphae</taxon>
        <taxon>Entelegynae</taxon>
        <taxon>Araneoidea</taxon>
        <taxon>Nephilidae</taxon>
        <taxon>Trichonephila</taxon>
    </lineage>
</organism>
<proteinExistence type="predicted"/>
<comment type="caution">
    <text evidence="1">The sequence shown here is derived from an EMBL/GenBank/DDBJ whole genome shotgun (WGS) entry which is preliminary data.</text>
</comment>
<name>A0A8X6F5N1_TRICU</name>
<keyword evidence="2" id="KW-1185">Reference proteome</keyword>
<dbReference type="OrthoDB" id="6443046at2759"/>
<evidence type="ECO:0000313" key="2">
    <source>
        <dbReference type="Proteomes" id="UP000887116"/>
    </source>
</evidence>
<accession>A0A8X6F5N1</accession>
<sequence length="359" mass="42828">MLVTIVPSLQKLAIVKIAVCVYTNPEVREFENNSMGHFGFYATHERNWVSFIRERVSQCELREDFQKKVITYMKPLSLELSSWHRCLRDMFVFLAEDISPVWSSSGAIDQLRTAKKLVHCQDLPFLERFSLACLFWMSDDILKIWEKASSQEKEKAIRNVIRNEFSIFMNEADRKLRSEFLKKWITWIKKGAVDHEQYYFYGFALFSMPYIPMQSHLLTKSSPQLVLESLGIRLRSNGRLNNLEYICLVNLDVKYQNELYKTKPYGLLRAFLHWPLQSHFLEMADRLWSYLTEDDFDQLLCSILEKLRQGWEDANYGDLLKRFFFRSPKEFRILDKKSAFFRSHAPVLFDYFDLRQCER</sequence>